<dbReference type="InterPro" id="IPR037055">
    <property type="entry name" value="MHC_I-like_Ag-recog_sf"/>
</dbReference>
<name>A0A401TVU0_CHIPU</name>
<feature type="non-terminal residue" evidence="3">
    <location>
        <position position="1"/>
    </location>
</feature>
<protein>
    <recommendedName>
        <fullName evidence="5">MHC class I-like antigen recognition-like domain-containing protein</fullName>
    </recommendedName>
</protein>
<accession>A0A401TVU0</accession>
<dbReference type="InterPro" id="IPR011162">
    <property type="entry name" value="MHC_I/II-like_Ag-recog"/>
</dbReference>
<dbReference type="AlphaFoldDB" id="A0A401TVU0"/>
<evidence type="ECO:0000313" key="3">
    <source>
        <dbReference type="EMBL" id="GCC46726.1"/>
    </source>
</evidence>
<gene>
    <name evidence="3" type="ORF">chiPu_0030992</name>
</gene>
<dbReference type="SUPFAM" id="SSF54452">
    <property type="entry name" value="MHC antigen-recognition domain"/>
    <property type="match status" value="1"/>
</dbReference>
<proteinExistence type="predicted"/>
<sequence length="128" mass="14636">HLFHVQCSCTYRNGRVTRLAWQDGYDGVTVLHYDFTAKRFVATEPFARAEVDRRNQNADYTASVPRRIEGLCGKIKQTAEISNFTEETLGEAHWSKLPLDPKEPPTKQRDGWKRGPRGRGRGDGGFRE</sequence>
<evidence type="ECO:0008006" key="5">
    <source>
        <dbReference type="Google" id="ProtNLM"/>
    </source>
</evidence>
<evidence type="ECO:0000313" key="4">
    <source>
        <dbReference type="Proteomes" id="UP000287033"/>
    </source>
</evidence>
<comment type="caution">
    <text evidence="3">The sequence shown here is derived from an EMBL/GenBank/DDBJ whole genome shotgun (WGS) entry which is preliminary data.</text>
</comment>
<feature type="region of interest" description="Disordered" evidence="2">
    <location>
        <begin position="92"/>
        <end position="128"/>
    </location>
</feature>
<dbReference type="STRING" id="137246.A0A401TVU0"/>
<feature type="compositionally biased region" description="Basic and acidic residues" evidence="2">
    <location>
        <begin position="99"/>
        <end position="113"/>
    </location>
</feature>
<dbReference type="Proteomes" id="UP000287033">
    <property type="component" value="Unassembled WGS sequence"/>
</dbReference>
<organism evidence="3 4">
    <name type="scientific">Chiloscyllium punctatum</name>
    <name type="common">Brownbanded bambooshark</name>
    <name type="synonym">Hemiscyllium punctatum</name>
    <dbReference type="NCBI Taxonomy" id="137246"/>
    <lineage>
        <taxon>Eukaryota</taxon>
        <taxon>Metazoa</taxon>
        <taxon>Chordata</taxon>
        <taxon>Craniata</taxon>
        <taxon>Vertebrata</taxon>
        <taxon>Chondrichthyes</taxon>
        <taxon>Elasmobranchii</taxon>
        <taxon>Galeomorphii</taxon>
        <taxon>Galeoidea</taxon>
        <taxon>Orectolobiformes</taxon>
        <taxon>Hemiscylliidae</taxon>
        <taxon>Chiloscyllium</taxon>
    </lineage>
</organism>
<keyword evidence="4" id="KW-1185">Reference proteome</keyword>
<keyword evidence="1" id="KW-0325">Glycoprotein</keyword>
<evidence type="ECO:0000256" key="1">
    <source>
        <dbReference type="ARBA" id="ARBA00023180"/>
    </source>
</evidence>
<dbReference type="OrthoDB" id="9945713at2759"/>
<reference evidence="3 4" key="1">
    <citation type="journal article" date="2018" name="Nat. Ecol. Evol.">
        <title>Shark genomes provide insights into elasmobranch evolution and the origin of vertebrates.</title>
        <authorList>
            <person name="Hara Y"/>
            <person name="Yamaguchi K"/>
            <person name="Onimaru K"/>
            <person name="Kadota M"/>
            <person name="Koyanagi M"/>
            <person name="Keeley SD"/>
            <person name="Tatsumi K"/>
            <person name="Tanaka K"/>
            <person name="Motone F"/>
            <person name="Kageyama Y"/>
            <person name="Nozu R"/>
            <person name="Adachi N"/>
            <person name="Nishimura O"/>
            <person name="Nakagawa R"/>
            <person name="Tanegashima C"/>
            <person name="Kiyatake I"/>
            <person name="Matsumoto R"/>
            <person name="Murakumo K"/>
            <person name="Nishida K"/>
            <person name="Terakita A"/>
            <person name="Kuratani S"/>
            <person name="Sato K"/>
            <person name="Hyodo S Kuraku.S."/>
        </authorList>
    </citation>
    <scope>NUCLEOTIDE SEQUENCE [LARGE SCALE GENOMIC DNA]</scope>
</reference>
<dbReference type="EMBL" id="BEZZ01198256">
    <property type="protein sequence ID" value="GCC46726.1"/>
    <property type="molecule type" value="Genomic_DNA"/>
</dbReference>
<dbReference type="Gene3D" id="3.30.500.10">
    <property type="entry name" value="MHC class I-like antigen recognition-like"/>
    <property type="match status" value="1"/>
</dbReference>
<evidence type="ECO:0000256" key="2">
    <source>
        <dbReference type="SAM" id="MobiDB-lite"/>
    </source>
</evidence>